<dbReference type="KEGG" id="amin:AUMI_10890"/>
<evidence type="ECO:0000313" key="8">
    <source>
        <dbReference type="Proteomes" id="UP000243847"/>
    </source>
</evidence>
<feature type="transmembrane region" description="Helical" evidence="6">
    <location>
        <begin position="221"/>
        <end position="241"/>
    </location>
</feature>
<evidence type="ECO:0000256" key="5">
    <source>
        <dbReference type="ARBA" id="ARBA00023136"/>
    </source>
</evidence>
<proteinExistence type="predicted"/>
<comment type="subcellular location">
    <subcellularLocation>
        <location evidence="1">Cell membrane</location>
        <topology evidence="1">Multi-pass membrane protein</topology>
    </subcellularLocation>
</comment>
<keyword evidence="5 6" id="KW-0472">Membrane</keyword>
<dbReference type="Pfam" id="PF03631">
    <property type="entry name" value="Virul_fac_BrkB"/>
    <property type="match status" value="1"/>
</dbReference>
<evidence type="ECO:0000313" key="7">
    <source>
        <dbReference type="EMBL" id="BAU98632.1"/>
    </source>
</evidence>
<keyword evidence="3 6" id="KW-0812">Transmembrane</keyword>
<sequence length="301" mass="33063">MKKALVWAQERRPYRVYKIYSAAGGNLLAAGMSFQALFATFAAVWLGFSLSGIYLRERPELKNAIIDFINTQIPDLIQKGGVIDPGILDTTTSLGWTGGIAVVVVLYTAINWLNYIRTAVRTIFTLPPSRLNFVLLKLYDLVLALGYGLFVILTSALTVVATNLANVIVPALGIIDRSGWGKIGFEIAGLVIVFIFDAIMLALVMNVLSGVPIPLRNLRDGVLLGALALTLLKIAGSYILTRTESNPLLASFTVFIGLLIYFNFASRIYLFATSWVALSMQDDQVEVRDLGWIVPHRHPND</sequence>
<dbReference type="Proteomes" id="UP000243847">
    <property type="component" value="Chromosome sequence1"/>
</dbReference>
<protein>
    <submittedName>
        <fullName evidence="7">Putative ribonuclease</fullName>
    </submittedName>
</protein>
<dbReference type="RefSeq" id="WP_096380120.1">
    <property type="nucleotide sequence ID" value="NZ_AP017457.1"/>
</dbReference>
<evidence type="ECO:0000256" key="2">
    <source>
        <dbReference type="ARBA" id="ARBA00022475"/>
    </source>
</evidence>
<gene>
    <name evidence="7" type="ORF">AUMI_10890</name>
</gene>
<dbReference type="InterPro" id="IPR017039">
    <property type="entry name" value="Virul_fac_BrkB"/>
</dbReference>
<evidence type="ECO:0000256" key="3">
    <source>
        <dbReference type="ARBA" id="ARBA00022692"/>
    </source>
</evidence>
<feature type="transmembrane region" description="Helical" evidence="6">
    <location>
        <begin position="20"/>
        <end position="48"/>
    </location>
</feature>
<evidence type="ECO:0000256" key="4">
    <source>
        <dbReference type="ARBA" id="ARBA00022989"/>
    </source>
</evidence>
<reference evidence="7 8" key="1">
    <citation type="journal article" date="2016" name="Genome Announc.">
        <title>Complete Genome Sequence of Aurantimicrobium minutum Type Strain KNCT, a Planktonic Ultramicrobacterium Isolated from River Water.</title>
        <authorList>
            <person name="Nakai R."/>
            <person name="Fujisawa T."/>
            <person name="Nakamura Y."/>
            <person name="Nishide H."/>
            <person name="Uchiyama I."/>
            <person name="Baba T."/>
            <person name="Toyoda A."/>
            <person name="Fujiyama A."/>
            <person name="Naganuma T."/>
            <person name="Niki H."/>
        </authorList>
    </citation>
    <scope>NUCLEOTIDE SEQUENCE [LARGE SCALE GENOMIC DNA]</scope>
    <source>
        <strain evidence="7 8">KNC</strain>
    </source>
</reference>
<evidence type="ECO:0000256" key="6">
    <source>
        <dbReference type="SAM" id="Phobius"/>
    </source>
</evidence>
<keyword evidence="2" id="KW-1003">Cell membrane</keyword>
<dbReference type="EMBL" id="AP017457">
    <property type="protein sequence ID" value="BAU98632.1"/>
    <property type="molecule type" value="Genomic_DNA"/>
</dbReference>
<feature type="transmembrane region" description="Helical" evidence="6">
    <location>
        <begin position="94"/>
        <end position="113"/>
    </location>
</feature>
<dbReference type="GeneID" id="80451272"/>
<dbReference type="OrthoDB" id="3229302at2"/>
<organism evidence="7 8">
    <name type="scientific">Aurantimicrobium minutum</name>
    <dbReference type="NCBI Taxonomy" id="708131"/>
    <lineage>
        <taxon>Bacteria</taxon>
        <taxon>Bacillati</taxon>
        <taxon>Actinomycetota</taxon>
        <taxon>Actinomycetes</taxon>
        <taxon>Micrococcales</taxon>
        <taxon>Microbacteriaceae</taxon>
        <taxon>Aurantimicrobium</taxon>
    </lineage>
</organism>
<accession>A0A173LUX7</accession>
<dbReference type="PANTHER" id="PTHR30213">
    <property type="entry name" value="INNER MEMBRANE PROTEIN YHJD"/>
    <property type="match status" value="1"/>
</dbReference>
<feature type="transmembrane region" description="Helical" evidence="6">
    <location>
        <begin position="248"/>
        <end position="270"/>
    </location>
</feature>
<feature type="transmembrane region" description="Helical" evidence="6">
    <location>
        <begin position="187"/>
        <end position="209"/>
    </location>
</feature>
<dbReference type="AlphaFoldDB" id="A0A173LUX7"/>
<keyword evidence="4 6" id="KW-1133">Transmembrane helix</keyword>
<name>A0A173LUX7_9MICO</name>
<evidence type="ECO:0000256" key="1">
    <source>
        <dbReference type="ARBA" id="ARBA00004651"/>
    </source>
</evidence>
<dbReference type="GO" id="GO:0005886">
    <property type="term" value="C:plasma membrane"/>
    <property type="evidence" value="ECO:0007669"/>
    <property type="project" value="UniProtKB-SubCell"/>
</dbReference>
<dbReference type="PANTHER" id="PTHR30213:SF1">
    <property type="entry name" value="INNER MEMBRANE PROTEIN YHJD"/>
    <property type="match status" value="1"/>
</dbReference>